<dbReference type="InterPro" id="IPR035952">
    <property type="entry name" value="Rhomboid-like_sf"/>
</dbReference>
<evidence type="ECO:0000313" key="9">
    <source>
        <dbReference type="EMBL" id="BCT94081.1"/>
    </source>
</evidence>
<dbReference type="Gene3D" id="1.20.1540.10">
    <property type="entry name" value="Rhomboid-like"/>
    <property type="match status" value="1"/>
</dbReference>
<feature type="domain" description="Peptidase S54 rhomboid" evidence="8">
    <location>
        <begin position="38"/>
        <end position="182"/>
    </location>
</feature>
<dbReference type="PANTHER" id="PTHR43066:SF26">
    <property type="entry name" value="RHOMBOID PROTEASE GLPG"/>
    <property type="match status" value="1"/>
</dbReference>
<feature type="transmembrane region" description="Helical" evidence="7">
    <location>
        <begin position="133"/>
        <end position="156"/>
    </location>
</feature>
<keyword evidence="9" id="KW-0645">Protease</keyword>
<evidence type="ECO:0000256" key="2">
    <source>
        <dbReference type="ARBA" id="ARBA00022475"/>
    </source>
</evidence>
<dbReference type="PANTHER" id="PTHR43066">
    <property type="entry name" value="RHOMBOID-RELATED PROTEIN"/>
    <property type="match status" value="1"/>
</dbReference>
<keyword evidence="2" id="KW-1003">Cell membrane</keyword>
<evidence type="ECO:0000256" key="4">
    <source>
        <dbReference type="ARBA" id="ARBA00022692"/>
    </source>
</evidence>
<comment type="subcellular location">
    <subcellularLocation>
        <location evidence="1">Membrane</location>
        <topology evidence="1">Multi-pass membrane protein</topology>
    </subcellularLocation>
</comment>
<sequence>MQTWILIALTVGVSWAAFERQRLADRLVLWPPAVTRKHEYDRLVTYGFVHADWQHVLFNMFTLFFFGPLAERYYAQAMGPLGFPIFYITALVASVLPTYLRHRNDATYRTLGASGAVAAVLFTYVLLNPWGIIYVFVIPCPAVVYGVLFLGYSAWADRQAHGNINHSAHFWGAAYGIAFAIFANPVVVQVFLSRLGAPGG</sequence>
<dbReference type="EMBL" id="AP024545">
    <property type="protein sequence ID" value="BCT94081.1"/>
    <property type="molecule type" value="Genomic_DNA"/>
</dbReference>
<feature type="transmembrane region" description="Helical" evidence="7">
    <location>
        <begin position="108"/>
        <end position="127"/>
    </location>
</feature>
<feature type="transmembrane region" description="Helical" evidence="7">
    <location>
        <begin position="73"/>
        <end position="96"/>
    </location>
</feature>
<accession>A0ABM7Q9M4</accession>
<evidence type="ECO:0000259" key="8">
    <source>
        <dbReference type="Pfam" id="PF01694"/>
    </source>
</evidence>
<evidence type="ECO:0000256" key="6">
    <source>
        <dbReference type="ARBA" id="ARBA00023136"/>
    </source>
</evidence>
<keyword evidence="9" id="KW-0378">Hydrolase</keyword>
<protein>
    <submittedName>
        <fullName evidence="9">Rhomboid family intramembrane serine protease</fullName>
    </submittedName>
</protein>
<evidence type="ECO:0000256" key="1">
    <source>
        <dbReference type="ARBA" id="ARBA00004141"/>
    </source>
</evidence>
<reference evidence="9 10" key="1">
    <citation type="submission" date="2021-03" db="EMBL/GenBank/DDBJ databases">
        <title>Complete Genome Sequences of Two Lysobacter Strains Isolated from Sea Water (Lysobacter caseinilyticus) and Soil (Lysobacter helvus) in South Korea.</title>
        <authorList>
            <person name="Watanabe Y."/>
            <person name="Arakawa K."/>
        </authorList>
    </citation>
    <scope>NUCLEOTIDE SEQUENCE [LARGE SCALE GENOMIC DNA]</scope>
    <source>
        <strain evidence="9 10">KVB24</strain>
    </source>
</reference>
<name>A0ABM7Q9M4_9GAMM</name>
<dbReference type="Pfam" id="PF01694">
    <property type="entry name" value="Rhomboid"/>
    <property type="match status" value="1"/>
</dbReference>
<evidence type="ECO:0000256" key="7">
    <source>
        <dbReference type="SAM" id="Phobius"/>
    </source>
</evidence>
<gene>
    <name evidence="9" type="ORF">LYSCAS_31050</name>
</gene>
<dbReference type="InterPro" id="IPR022764">
    <property type="entry name" value="Peptidase_S54_rhomboid_dom"/>
</dbReference>
<dbReference type="RefSeq" id="WP_213434973.1">
    <property type="nucleotide sequence ID" value="NZ_AP024545.1"/>
</dbReference>
<organism evidence="9 10">
    <name type="scientific">Noviluteimonas caseinilytica</name>
    <dbReference type="NCBI Taxonomy" id="2675101"/>
    <lineage>
        <taxon>Bacteria</taxon>
        <taxon>Pseudomonadati</taxon>
        <taxon>Pseudomonadota</taxon>
        <taxon>Gammaproteobacteria</taxon>
        <taxon>Lysobacterales</taxon>
        <taxon>Lysobacteraceae</taxon>
        <taxon>Noviluteimonas</taxon>
    </lineage>
</organism>
<proteinExistence type="predicted"/>
<dbReference type="Proteomes" id="UP000681317">
    <property type="component" value="Chromosome"/>
</dbReference>
<evidence type="ECO:0000256" key="3">
    <source>
        <dbReference type="ARBA" id="ARBA00022519"/>
    </source>
</evidence>
<evidence type="ECO:0000313" key="10">
    <source>
        <dbReference type="Proteomes" id="UP000681317"/>
    </source>
</evidence>
<dbReference type="GO" id="GO:0006508">
    <property type="term" value="P:proteolysis"/>
    <property type="evidence" value="ECO:0007669"/>
    <property type="project" value="UniProtKB-KW"/>
</dbReference>
<keyword evidence="3" id="KW-0997">Cell inner membrane</keyword>
<evidence type="ECO:0000256" key="5">
    <source>
        <dbReference type="ARBA" id="ARBA00022989"/>
    </source>
</evidence>
<dbReference type="GO" id="GO:0008233">
    <property type="term" value="F:peptidase activity"/>
    <property type="evidence" value="ECO:0007669"/>
    <property type="project" value="UniProtKB-KW"/>
</dbReference>
<keyword evidence="4 7" id="KW-0812">Transmembrane</keyword>
<keyword evidence="6 7" id="KW-0472">Membrane</keyword>
<dbReference type="SUPFAM" id="SSF144091">
    <property type="entry name" value="Rhomboid-like"/>
    <property type="match status" value="1"/>
</dbReference>
<keyword evidence="5 7" id="KW-1133">Transmembrane helix</keyword>
<feature type="transmembrane region" description="Helical" evidence="7">
    <location>
        <begin position="168"/>
        <end position="192"/>
    </location>
</feature>
<keyword evidence="10" id="KW-1185">Reference proteome</keyword>